<dbReference type="GO" id="GO:0008061">
    <property type="term" value="F:chitin binding"/>
    <property type="evidence" value="ECO:0007669"/>
    <property type="project" value="UniProtKB-KW"/>
</dbReference>
<dbReference type="SMART" id="SM00257">
    <property type="entry name" value="LysM"/>
    <property type="match status" value="2"/>
</dbReference>
<dbReference type="InterPro" id="IPR018392">
    <property type="entry name" value="LysM"/>
</dbReference>
<dbReference type="Proteomes" id="UP001385951">
    <property type="component" value="Unassembled WGS sequence"/>
</dbReference>
<evidence type="ECO:0000313" key="6">
    <source>
        <dbReference type="Proteomes" id="UP001385951"/>
    </source>
</evidence>
<keyword evidence="6" id="KW-1185">Reference proteome</keyword>
<dbReference type="Pfam" id="PF01476">
    <property type="entry name" value="LysM"/>
    <property type="match status" value="2"/>
</dbReference>
<feature type="signal peptide" evidence="3">
    <location>
        <begin position="1"/>
        <end position="21"/>
    </location>
</feature>
<dbReference type="AlphaFoldDB" id="A0AAW0GDL0"/>
<keyword evidence="1" id="KW-0147">Chitin-binding</keyword>
<evidence type="ECO:0000256" key="2">
    <source>
        <dbReference type="ARBA" id="ARBA00023026"/>
    </source>
</evidence>
<keyword evidence="2" id="KW-0843">Virulence</keyword>
<evidence type="ECO:0000256" key="3">
    <source>
        <dbReference type="SAM" id="SignalP"/>
    </source>
</evidence>
<proteinExistence type="predicted"/>
<evidence type="ECO:0000256" key="1">
    <source>
        <dbReference type="ARBA" id="ARBA00022669"/>
    </source>
</evidence>
<keyword evidence="3" id="KW-0732">Signal</keyword>
<protein>
    <recommendedName>
        <fullName evidence="4">LysM domain-containing protein</fullName>
    </recommendedName>
</protein>
<dbReference type="CDD" id="cd00118">
    <property type="entry name" value="LysM"/>
    <property type="match status" value="2"/>
</dbReference>
<dbReference type="PANTHER" id="PTHR34997">
    <property type="entry name" value="AM15"/>
    <property type="match status" value="1"/>
</dbReference>
<accession>A0AAW0GDL0</accession>
<feature type="domain" description="LysM" evidence="4">
    <location>
        <begin position="84"/>
        <end position="130"/>
    </location>
</feature>
<comment type="caution">
    <text evidence="5">The sequence shown here is derived from an EMBL/GenBank/DDBJ whole genome shotgun (WGS) entry which is preliminary data.</text>
</comment>
<sequence length="171" mass="17099">MVAFVPAALLAVAAIANTAYAQTPSCARTYTVQSGDFCDKISAAQNASTFQLADANKGVIDAACDNLFIGETICLGLTGEDCSTVAVVQDGDTCATITSAAGIQLSTLLANNPNVDANCDNIYVGEVLCTASTVIVGGSTTTTIVIPTNTGTVTATPVAVTSDSVFATSSA</sequence>
<organism evidence="5 6">
    <name type="scientific">Cerrena zonata</name>
    <dbReference type="NCBI Taxonomy" id="2478898"/>
    <lineage>
        <taxon>Eukaryota</taxon>
        <taxon>Fungi</taxon>
        <taxon>Dikarya</taxon>
        <taxon>Basidiomycota</taxon>
        <taxon>Agaricomycotina</taxon>
        <taxon>Agaricomycetes</taxon>
        <taxon>Polyporales</taxon>
        <taxon>Cerrenaceae</taxon>
        <taxon>Cerrena</taxon>
    </lineage>
</organism>
<dbReference type="EMBL" id="JASBNA010000011">
    <property type="protein sequence ID" value="KAK7688038.1"/>
    <property type="molecule type" value="Genomic_DNA"/>
</dbReference>
<dbReference type="Gene3D" id="3.10.350.10">
    <property type="entry name" value="LysM domain"/>
    <property type="match status" value="2"/>
</dbReference>
<gene>
    <name evidence="5" type="ORF">QCA50_008408</name>
</gene>
<dbReference type="InterPro" id="IPR036779">
    <property type="entry name" value="LysM_dom_sf"/>
</dbReference>
<dbReference type="PANTHER" id="PTHR34997:SF1">
    <property type="entry name" value="PEPTIDOGLYCAN-BINDING LYSIN DOMAIN"/>
    <property type="match status" value="1"/>
</dbReference>
<evidence type="ECO:0000313" key="5">
    <source>
        <dbReference type="EMBL" id="KAK7688038.1"/>
    </source>
</evidence>
<dbReference type="SUPFAM" id="SSF54106">
    <property type="entry name" value="LysM domain"/>
    <property type="match status" value="2"/>
</dbReference>
<feature type="domain" description="LysM" evidence="4">
    <location>
        <begin position="28"/>
        <end position="75"/>
    </location>
</feature>
<feature type="chain" id="PRO_5043833156" description="LysM domain-containing protein" evidence="3">
    <location>
        <begin position="22"/>
        <end position="171"/>
    </location>
</feature>
<dbReference type="InterPro" id="IPR052210">
    <property type="entry name" value="LysM1-like"/>
</dbReference>
<evidence type="ECO:0000259" key="4">
    <source>
        <dbReference type="PROSITE" id="PS51782"/>
    </source>
</evidence>
<reference evidence="5 6" key="1">
    <citation type="submission" date="2022-09" db="EMBL/GenBank/DDBJ databases">
        <authorList>
            <person name="Palmer J.M."/>
        </authorList>
    </citation>
    <scope>NUCLEOTIDE SEQUENCE [LARGE SCALE GENOMIC DNA]</scope>
    <source>
        <strain evidence="5 6">DSM 7382</strain>
    </source>
</reference>
<name>A0AAW0GDL0_9APHY</name>
<dbReference type="PROSITE" id="PS51782">
    <property type="entry name" value="LYSM"/>
    <property type="match status" value="2"/>
</dbReference>